<dbReference type="PANTHER" id="PTHR30273:SF2">
    <property type="entry name" value="PROTEIN FECR"/>
    <property type="match status" value="1"/>
</dbReference>
<feature type="region of interest" description="Disordered" evidence="1">
    <location>
        <begin position="1"/>
        <end position="28"/>
    </location>
</feature>
<reference evidence="5 6" key="1">
    <citation type="submission" date="2015-11" db="EMBL/GenBank/DDBJ databases">
        <title>Sequence of Pedobacter ginsenosidimutans.</title>
        <authorList>
            <person name="Carson E."/>
            <person name="Keyser V."/>
            <person name="Newman J."/>
            <person name="Miller J."/>
        </authorList>
    </citation>
    <scope>NUCLEOTIDE SEQUENCE [LARGE SCALE GENOMIC DNA]</scope>
    <source>
        <strain evidence="5 6">KACC 14530</strain>
    </source>
</reference>
<dbReference type="EMBL" id="LMZQ01000076">
    <property type="protein sequence ID" value="KRT12997.1"/>
    <property type="molecule type" value="Genomic_DNA"/>
</dbReference>
<dbReference type="InterPro" id="IPR032508">
    <property type="entry name" value="FecR_C"/>
</dbReference>
<evidence type="ECO:0000313" key="6">
    <source>
        <dbReference type="Proteomes" id="UP000051950"/>
    </source>
</evidence>
<keyword evidence="2" id="KW-0472">Membrane</keyword>
<keyword evidence="2" id="KW-1133">Transmembrane helix</keyword>
<feature type="domain" description="Protein FecR C-terminal" evidence="4">
    <location>
        <begin position="291"/>
        <end position="354"/>
    </location>
</feature>
<accession>A0A0T5VID0</accession>
<dbReference type="AlphaFoldDB" id="A0A0T5VID0"/>
<keyword evidence="2" id="KW-0812">Transmembrane</keyword>
<dbReference type="GO" id="GO:0016989">
    <property type="term" value="F:sigma factor antagonist activity"/>
    <property type="evidence" value="ECO:0007669"/>
    <property type="project" value="TreeGrafter"/>
</dbReference>
<dbReference type="PANTHER" id="PTHR30273">
    <property type="entry name" value="PERIPLASMIC SIGNAL SENSOR AND SIGMA FACTOR ACTIVATOR FECR-RELATED"/>
    <property type="match status" value="1"/>
</dbReference>
<sequence>MDSKNRYRAEDLLSGRIPQGEEDHISDSERELADEIKIAVKSAGQEKLEPLEAAALWEKIAESTTLKTKRVSLKPYLQAAAVLLVAFGIGFWQYSKNTPTHKLMEFAAQNLNKKSPDAIIEISKDKTNKGTDISLHDDIITTNDYNTVVVGEGRRSAISLPDGTKVWLNSGSKLIYPINFQGDTREVYLEGEGYFDVRHDKQHPFFVRAKHMEIKVLGTEFYVSSNTESDQNYAVLVQGSIAFSTGNWLNRVEKKLVPGQQISIDAKNNNVHISQVKTTEFEAWKAGYVDMQSEPLDEIIQRIARYYHIEISTGGLDLSGERFSGRLDLQRSVADVIQTLCLGTPYTYNDSERRLELKKR</sequence>
<evidence type="ECO:0000256" key="1">
    <source>
        <dbReference type="SAM" id="MobiDB-lite"/>
    </source>
</evidence>
<evidence type="ECO:0000259" key="4">
    <source>
        <dbReference type="Pfam" id="PF16344"/>
    </source>
</evidence>
<evidence type="ECO:0000259" key="3">
    <source>
        <dbReference type="Pfam" id="PF04773"/>
    </source>
</evidence>
<dbReference type="Gene3D" id="3.55.50.30">
    <property type="match status" value="1"/>
</dbReference>
<dbReference type="FunFam" id="2.60.120.1440:FF:000001">
    <property type="entry name" value="Putative anti-sigma factor"/>
    <property type="match status" value="1"/>
</dbReference>
<evidence type="ECO:0008006" key="7">
    <source>
        <dbReference type="Google" id="ProtNLM"/>
    </source>
</evidence>
<dbReference type="STRING" id="687842.ASU31_26940"/>
<organism evidence="5 6">
    <name type="scientific">Pedobacter ginsenosidimutans</name>
    <dbReference type="NCBI Taxonomy" id="687842"/>
    <lineage>
        <taxon>Bacteria</taxon>
        <taxon>Pseudomonadati</taxon>
        <taxon>Bacteroidota</taxon>
        <taxon>Sphingobacteriia</taxon>
        <taxon>Sphingobacteriales</taxon>
        <taxon>Sphingobacteriaceae</taxon>
        <taxon>Pedobacter</taxon>
    </lineage>
</organism>
<gene>
    <name evidence="5" type="ORF">ASU31_26940</name>
</gene>
<protein>
    <recommendedName>
        <fullName evidence="7">FecR protein domain-containing protein</fullName>
    </recommendedName>
</protein>
<feature type="domain" description="FecR protein" evidence="3">
    <location>
        <begin position="147"/>
        <end position="241"/>
    </location>
</feature>
<evidence type="ECO:0000256" key="2">
    <source>
        <dbReference type="SAM" id="Phobius"/>
    </source>
</evidence>
<dbReference type="Gene3D" id="2.60.120.1440">
    <property type="match status" value="1"/>
</dbReference>
<proteinExistence type="predicted"/>
<dbReference type="RefSeq" id="WP_057935323.1">
    <property type="nucleotide sequence ID" value="NZ_LMZQ01000076.1"/>
</dbReference>
<dbReference type="Pfam" id="PF04773">
    <property type="entry name" value="FecR"/>
    <property type="match status" value="1"/>
</dbReference>
<keyword evidence="6" id="KW-1185">Reference proteome</keyword>
<dbReference type="InterPro" id="IPR012373">
    <property type="entry name" value="Ferrdict_sens_TM"/>
</dbReference>
<evidence type="ECO:0000313" key="5">
    <source>
        <dbReference type="EMBL" id="KRT12997.1"/>
    </source>
</evidence>
<dbReference type="Proteomes" id="UP000051950">
    <property type="component" value="Unassembled WGS sequence"/>
</dbReference>
<dbReference type="OrthoDB" id="1452822at2"/>
<name>A0A0T5VID0_9SPHI</name>
<feature type="transmembrane region" description="Helical" evidence="2">
    <location>
        <begin position="76"/>
        <end position="94"/>
    </location>
</feature>
<comment type="caution">
    <text evidence="5">The sequence shown here is derived from an EMBL/GenBank/DDBJ whole genome shotgun (WGS) entry which is preliminary data.</text>
</comment>
<dbReference type="Pfam" id="PF16344">
    <property type="entry name" value="FecR_C"/>
    <property type="match status" value="1"/>
</dbReference>
<dbReference type="InterPro" id="IPR006860">
    <property type="entry name" value="FecR"/>
</dbReference>